<dbReference type="AlphaFoldDB" id="A0A858RQ73"/>
<evidence type="ECO:0000256" key="1">
    <source>
        <dbReference type="SAM" id="Phobius"/>
    </source>
</evidence>
<dbReference type="EMBL" id="CP051774">
    <property type="protein sequence ID" value="QJE98499.1"/>
    <property type="molecule type" value="Genomic_DNA"/>
</dbReference>
<proteinExistence type="predicted"/>
<gene>
    <name evidence="2" type="ORF">HHL09_22830</name>
</gene>
<keyword evidence="1" id="KW-0812">Transmembrane</keyword>
<protein>
    <submittedName>
        <fullName evidence="2">Uncharacterized protein</fullName>
    </submittedName>
</protein>
<dbReference type="Proteomes" id="UP000501812">
    <property type="component" value="Chromosome"/>
</dbReference>
<evidence type="ECO:0000313" key="2">
    <source>
        <dbReference type="EMBL" id="QJE98499.1"/>
    </source>
</evidence>
<keyword evidence="1" id="KW-1133">Transmembrane helix</keyword>
<keyword evidence="1" id="KW-0472">Membrane</keyword>
<sequence length="177" mass="19255">MARDERWKQVGIGLAVLAGVLCVGLLLVFGRHLPGLAGEFFARILGMVTTPFILETTLCVLGFVIVMTLNYWRQWRDGDELVYLDEVKNPPESMPDQAKWAVYKDKPLEPGVIAPADLLEGSIAIGDHEAAIEILTSMSDAERSAPEVLKLRITLAEASGKTELAAQLRAQLGKAGV</sequence>
<evidence type="ECO:0000313" key="3">
    <source>
        <dbReference type="Proteomes" id="UP000501812"/>
    </source>
</evidence>
<dbReference type="RefSeq" id="WP_169456986.1">
    <property type="nucleotide sequence ID" value="NZ_CP051774.1"/>
</dbReference>
<organism evidence="2 3">
    <name type="scientific">Luteolibacter luteus</name>
    <dbReference type="NCBI Taxonomy" id="2728835"/>
    <lineage>
        <taxon>Bacteria</taxon>
        <taxon>Pseudomonadati</taxon>
        <taxon>Verrucomicrobiota</taxon>
        <taxon>Verrucomicrobiia</taxon>
        <taxon>Verrucomicrobiales</taxon>
        <taxon>Verrucomicrobiaceae</taxon>
        <taxon>Luteolibacter</taxon>
    </lineage>
</organism>
<dbReference type="KEGG" id="luo:HHL09_22830"/>
<accession>A0A858RQ73</accession>
<name>A0A858RQ73_9BACT</name>
<feature type="transmembrane region" description="Helical" evidence="1">
    <location>
        <begin position="12"/>
        <end position="32"/>
    </location>
</feature>
<keyword evidence="3" id="KW-1185">Reference proteome</keyword>
<reference evidence="2 3" key="1">
    <citation type="submission" date="2020-04" db="EMBL/GenBank/DDBJ databases">
        <title>Luteolibacter sp. G-1-1-1 isolated from soil.</title>
        <authorList>
            <person name="Dahal R.H."/>
        </authorList>
    </citation>
    <scope>NUCLEOTIDE SEQUENCE [LARGE SCALE GENOMIC DNA]</scope>
    <source>
        <strain evidence="2 3">G-1-1-1</strain>
    </source>
</reference>
<feature type="transmembrane region" description="Helical" evidence="1">
    <location>
        <begin position="52"/>
        <end position="72"/>
    </location>
</feature>